<dbReference type="PANTHER" id="PTHR47751:SF1">
    <property type="entry name" value="SUPERFAMILY HYDROLASE, PUTATIVE (AFU_ORTHOLOGUE AFUA_2G16580)-RELATED"/>
    <property type="match status" value="1"/>
</dbReference>
<dbReference type="InterPro" id="IPR051411">
    <property type="entry name" value="Polyketide_trans_af380"/>
</dbReference>
<dbReference type="PANTHER" id="PTHR47751">
    <property type="entry name" value="SUPERFAMILY HYDROLASE, PUTATIVE (AFU_ORTHOLOGUE AFUA_2G16580)-RELATED"/>
    <property type="match status" value="1"/>
</dbReference>
<dbReference type="Proteomes" id="UP000004892">
    <property type="component" value="Unassembled WGS sequence"/>
</dbReference>
<evidence type="ECO:0000313" key="1">
    <source>
        <dbReference type="EMBL" id="EHP46466.1"/>
    </source>
</evidence>
<gene>
    <name evidence="1" type="ORF">HMPREF9449_02083</name>
</gene>
<keyword evidence="2" id="KW-1185">Reference proteome</keyword>
<dbReference type="AlphaFoldDB" id="H1DI54"/>
<dbReference type="Gene3D" id="3.40.50.1820">
    <property type="entry name" value="alpha/beta hydrolase"/>
    <property type="match status" value="1"/>
</dbReference>
<protein>
    <submittedName>
        <fullName evidence="1">Uncharacterized protein</fullName>
    </submittedName>
</protein>
<dbReference type="eggNOG" id="COG1073">
    <property type="taxonomic scope" value="Bacteria"/>
</dbReference>
<dbReference type="InterPro" id="IPR029058">
    <property type="entry name" value="AB_hydrolase_fold"/>
</dbReference>
<proteinExistence type="predicted"/>
<reference evidence="1 2" key="1">
    <citation type="submission" date="2012-01" db="EMBL/GenBank/DDBJ databases">
        <title>The Genome Sequence of Odoribacter laneus YIT 12061.</title>
        <authorList>
            <consortium name="The Broad Institute Genome Sequencing Platform"/>
            <person name="Earl A."/>
            <person name="Ward D."/>
            <person name="Feldgarden M."/>
            <person name="Gevers D."/>
            <person name="Morotomi M."/>
            <person name="Young S.K."/>
            <person name="Zeng Q."/>
            <person name="Gargeya S."/>
            <person name="Fitzgerald M."/>
            <person name="Haas B."/>
            <person name="Abouelleil A."/>
            <person name="Alvarado L."/>
            <person name="Arachchi H.M."/>
            <person name="Berlin A."/>
            <person name="Chapman S.B."/>
            <person name="Gearin G."/>
            <person name="Goldberg J."/>
            <person name="Griggs A."/>
            <person name="Gujja S."/>
            <person name="Hansen M."/>
            <person name="Heiman D."/>
            <person name="Howarth C."/>
            <person name="Larimer J."/>
            <person name="Lui A."/>
            <person name="MacDonald P.J.P."/>
            <person name="McCowen C."/>
            <person name="Montmayeur A."/>
            <person name="Murphy C."/>
            <person name="Neiman D."/>
            <person name="Pearson M."/>
            <person name="Priest M."/>
            <person name="Roberts A."/>
            <person name="Saif S."/>
            <person name="Shea T."/>
            <person name="Sisk P."/>
            <person name="Stolte C."/>
            <person name="Sykes S."/>
            <person name="Wortman J."/>
            <person name="Nusbaum C."/>
            <person name="Birren B."/>
        </authorList>
    </citation>
    <scope>NUCLEOTIDE SEQUENCE [LARGE SCALE GENOMIC DNA]</scope>
    <source>
        <strain evidence="1 2">YIT 12061</strain>
    </source>
</reference>
<organism evidence="1 2">
    <name type="scientific">Odoribacter laneus YIT 12061</name>
    <dbReference type="NCBI Taxonomy" id="742817"/>
    <lineage>
        <taxon>Bacteria</taxon>
        <taxon>Pseudomonadati</taxon>
        <taxon>Bacteroidota</taxon>
        <taxon>Bacteroidia</taxon>
        <taxon>Bacteroidales</taxon>
        <taxon>Odoribacteraceae</taxon>
        <taxon>Odoribacter</taxon>
    </lineage>
</organism>
<dbReference type="EMBL" id="ADMC01000025">
    <property type="protein sequence ID" value="EHP46466.1"/>
    <property type="molecule type" value="Genomic_DNA"/>
</dbReference>
<evidence type="ECO:0000313" key="2">
    <source>
        <dbReference type="Proteomes" id="UP000004892"/>
    </source>
</evidence>
<sequence>MDFYPFADIETITSRLRLFITGEDAHSYEFREDAYWFAAEPKELYVVPDVGHVDFYDCVILILLDKLETFKWAPLPRETKYKFRYMQSIPGAVTHPTVSFLSLLFPDSAEK</sequence>
<dbReference type="HOGENOM" id="CLU_2155771_0_0_10"/>
<name>H1DI54_9BACT</name>
<comment type="caution">
    <text evidence="1">The sequence shown here is derived from an EMBL/GenBank/DDBJ whole genome shotgun (WGS) entry which is preliminary data.</text>
</comment>
<dbReference type="STRING" id="742817.HMPREF9449_02083"/>
<accession>H1DI54</accession>